<evidence type="ECO:0000256" key="6">
    <source>
        <dbReference type="RuleBase" id="RU003983"/>
    </source>
</evidence>
<dbReference type="InterPro" id="IPR051156">
    <property type="entry name" value="Mito/Outer_Membr_Metalloprot"/>
</dbReference>
<comment type="caution">
    <text evidence="8">The sequence shown here is derived from an EMBL/GenBank/DDBJ whole genome shotgun (WGS) entry which is preliminary data.</text>
</comment>
<dbReference type="Pfam" id="PF01435">
    <property type="entry name" value="Peptidase_M48"/>
    <property type="match status" value="1"/>
</dbReference>
<dbReference type="GO" id="GO:0004222">
    <property type="term" value="F:metalloendopeptidase activity"/>
    <property type="evidence" value="ECO:0007669"/>
    <property type="project" value="InterPro"/>
</dbReference>
<keyword evidence="2" id="KW-0479">Metal-binding</keyword>
<dbReference type="CDD" id="cd07324">
    <property type="entry name" value="M48C_Oma1-like"/>
    <property type="match status" value="1"/>
</dbReference>
<dbReference type="PANTHER" id="PTHR22726">
    <property type="entry name" value="METALLOENDOPEPTIDASE OMA1"/>
    <property type="match status" value="1"/>
</dbReference>
<evidence type="ECO:0000256" key="5">
    <source>
        <dbReference type="ARBA" id="ARBA00023049"/>
    </source>
</evidence>
<protein>
    <recommendedName>
        <fullName evidence="7">Peptidase M48 domain-containing protein</fullName>
    </recommendedName>
</protein>
<gene>
    <name evidence="8" type="ORF">ENS06_07975</name>
</gene>
<evidence type="ECO:0000259" key="7">
    <source>
        <dbReference type="Pfam" id="PF01435"/>
    </source>
</evidence>
<accession>A0A831ZY84</accession>
<dbReference type="GO" id="GO:0016020">
    <property type="term" value="C:membrane"/>
    <property type="evidence" value="ECO:0007669"/>
    <property type="project" value="TreeGrafter"/>
</dbReference>
<dbReference type="AlphaFoldDB" id="A0A831ZY84"/>
<proteinExistence type="inferred from homology"/>
<evidence type="ECO:0000313" key="8">
    <source>
        <dbReference type="EMBL" id="HFK97247.1"/>
    </source>
</evidence>
<evidence type="ECO:0000256" key="1">
    <source>
        <dbReference type="ARBA" id="ARBA00022670"/>
    </source>
</evidence>
<dbReference type="PANTHER" id="PTHR22726:SF1">
    <property type="entry name" value="METALLOENDOPEPTIDASE OMA1, MITOCHONDRIAL"/>
    <property type="match status" value="1"/>
</dbReference>
<evidence type="ECO:0000256" key="2">
    <source>
        <dbReference type="ARBA" id="ARBA00022723"/>
    </source>
</evidence>
<dbReference type="EMBL" id="DSTK01000023">
    <property type="protein sequence ID" value="HFK97247.1"/>
    <property type="molecule type" value="Genomic_DNA"/>
</dbReference>
<sequence>MSRRPCSRSRANNRRIPSWAPLPLCALLLIMSPKPMVVFAQDACLRAKNQPSGDAVHIIASRWPIRDPSDPVSNYVRTMGQHLVRNVCPESFENWSFVVVRDLALQAFSVAGGVVYVSDGALATVETESELAAVLAHEIGHMLAGHFRKAHDISKGFHLDNFFSVFYQSAYRQKKVFQIKDSALCQVWSPEREWEADKQALHILQRSGYDPRALLVLVQRLADEHPSEFASWRISKIKDLLTEFASLPSHNSIDFMRLKTQIREEGSHRNYYKKPEDLR</sequence>
<dbReference type="InterPro" id="IPR001915">
    <property type="entry name" value="Peptidase_M48"/>
</dbReference>
<comment type="cofactor">
    <cofactor evidence="6">
        <name>Zn(2+)</name>
        <dbReference type="ChEBI" id="CHEBI:29105"/>
    </cofactor>
    <text evidence="6">Binds 1 zinc ion per subunit.</text>
</comment>
<dbReference type="Gene3D" id="3.30.2010.10">
    <property type="entry name" value="Metalloproteases ('zincins'), catalytic domain"/>
    <property type="match status" value="1"/>
</dbReference>
<dbReference type="GO" id="GO:0051603">
    <property type="term" value="P:proteolysis involved in protein catabolic process"/>
    <property type="evidence" value="ECO:0007669"/>
    <property type="project" value="TreeGrafter"/>
</dbReference>
<dbReference type="GO" id="GO:0046872">
    <property type="term" value="F:metal ion binding"/>
    <property type="evidence" value="ECO:0007669"/>
    <property type="project" value="UniProtKB-KW"/>
</dbReference>
<keyword evidence="4 6" id="KW-0862">Zinc</keyword>
<evidence type="ECO:0000256" key="4">
    <source>
        <dbReference type="ARBA" id="ARBA00022833"/>
    </source>
</evidence>
<keyword evidence="1 6" id="KW-0645">Protease</keyword>
<name>A0A831ZY84_9BACT</name>
<evidence type="ECO:0000256" key="3">
    <source>
        <dbReference type="ARBA" id="ARBA00022801"/>
    </source>
</evidence>
<reference evidence="8" key="1">
    <citation type="journal article" date="2020" name="mSystems">
        <title>Genome- and Community-Level Interaction Insights into Carbon Utilization and Element Cycling Functions of Hydrothermarchaeota in Hydrothermal Sediment.</title>
        <authorList>
            <person name="Zhou Z."/>
            <person name="Liu Y."/>
            <person name="Xu W."/>
            <person name="Pan J."/>
            <person name="Luo Z.H."/>
            <person name="Li M."/>
        </authorList>
    </citation>
    <scope>NUCLEOTIDE SEQUENCE [LARGE SCALE GENOMIC DNA]</scope>
    <source>
        <strain evidence="8">SpSt-456</strain>
    </source>
</reference>
<feature type="domain" description="Peptidase M48" evidence="7">
    <location>
        <begin position="75"/>
        <end position="239"/>
    </location>
</feature>
<comment type="similarity">
    <text evidence="6">Belongs to the peptidase M48 family.</text>
</comment>
<keyword evidence="5 6" id="KW-0482">Metalloprotease</keyword>
<organism evidence="8">
    <name type="scientific">Desulfacinum infernum</name>
    <dbReference type="NCBI Taxonomy" id="35837"/>
    <lineage>
        <taxon>Bacteria</taxon>
        <taxon>Pseudomonadati</taxon>
        <taxon>Thermodesulfobacteriota</taxon>
        <taxon>Syntrophobacteria</taxon>
        <taxon>Syntrophobacterales</taxon>
        <taxon>Syntrophobacteraceae</taxon>
        <taxon>Desulfacinum</taxon>
    </lineage>
</organism>
<keyword evidence="3 6" id="KW-0378">Hydrolase</keyword>